<dbReference type="RefSeq" id="WP_136692574.1">
    <property type="nucleotide sequence ID" value="NZ_SSHH01000001.1"/>
</dbReference>
<evidence type="ECO:0000256" key="1">
    <source>
        <dbReference type="SAM" id="SignalP"/>
    </source>
</evidence>
<organism evidence="2 3">
    <name type="scientific">Alteraurantiacibacter aquimixticola</name>
    <dbReference type="NCBI Taxonomy" id="2489173"/>
    <lineage>
        <taxon>Bacteria</taxon>
        <taxon>Pseudomonadati</taxon>
        <taxon>Pseudomonadota</taxon>
        <taxon>Alphaproteobacteria</taxon>
        <taxon>Sphingomonadales</taxon>
        <taxon>Erythrobacteraceae</taxon>
        <taxon>Alteraurantiacibacter</taxon>
    </lineage>
</organism>
<name>A0A4T3F3F4_9SPHN</name>
<keyword evidence="1" id="KW-0732">Signal</keyword>
<feature type="signal peptide" evidence="1">
    <location>
        <begin position="1"/>
        <end position="21"/>
    </location>
</feature>
<feature type="chain" id="PRO_5020774181" evidence="1">
    <location>
        <begin position="22"/>
        <end position="397"/>
    </location>
</feature>
<dbReference type="AlphaFoldDB" id="A0A4T3F3F4"/>
<comment type="caution">
    <text evidence="2">The sequence shown here is derived from an EMBL/GenBank/DDBJ whole genome shotgun (WGS) entry which is preliminary data.</text>
</comment>
<accession>A0A4T3F3F4</accession>
<evidence type="ECO:0000313" key="2">
    <source>
        <dbReference type="EMBL" id="TIX51785.1"/>
    </source>
</evidence>
<dbReference type="OrthoDB" id="7390536at2"/>
<keyword evidence="3" id="KW-1185">Reference proteome</keyword>
<dbReference type="SUPFAM" id="SSF74653">
    <property type="entry name" value="TolA/TonB C-terminal domain"/>
    <property type="match status" value="1"/>
</dbReference>
<dbReference type="EMBL" id="SSHH01000001">
    <property type="protein sequence ID" value="TIX51785.1"/>
    <property type="molecule type" value="Genomic_DNA"/>
</dbReference>
<evidence type="ECO:0000313" key="3">
    <source>
        <dbReference type="Proteomes" id="UP000309389"/>
    </source>
</evidence>
<dbReference type="Proteomes" id="UP000309389">
    <property type="component" value="Unassembled WGS sequence"/>
</dbReference>
<gene>
    <name evidence="2" type="ORF">E5222_04900</name>
</gene>
<reference evidence="2 3" key="1">
    <citation type="submission" date="2019-04" db="EMBL/GenBank/DDBJ databases">
        <title>Altererythrobacter aquimixticola sp. nov., isolated from sediment of junction between the ocean and a freshwater spring.</title>
        <authorList>
            <person name="Yoon J.-H."/>
        </authorList>
    </citation>
    <scope>NUCLEOTIDE SEQUENCE [LARGE SCALE GENOMIC DNA]</scope>
    <source>
        <strain evidence="2 3">SSKS-13</strain>
    </source>
</reference>
<protein>
    <submittedName>
        <fullName evidence="2">Uncharacterized protein</fullName>
    </submittedName>
</protein>
<sequence length="397" mass="44240">MRKFGWPMLGLSMAVAMPCDAAAQESDTEEQAYEPDITIRSRWEDNPAHGSDGDRLLRRASAGRFGYVYLREVPIPPMLVPDMGERDVMVWLDVDLNSAGNVTACTGDRLEYYYPQERRFEDAPALPAELAEEACGLSRNHSGFRPALDQQGSPVSSTASARVEYSWRRPLTGPPPAPNPPDSWVPSVPNRYMFDYRDYHRWVSVNRPDGSQFLEEDRTRPRRAEVDLVISADAQGAITECTISTPSGIADYDNASCPALEAAGVELVQSVRDFTRILRNFPVRVRWNRTKMQVVMPGKPVGPMIIGDLTLDPALTAGIDISEVARGRAELTISSNGELSFCEISESTGHDYLDLLTCRHFAQGLRYSQPINAFGDAAEGRISASVDWNRQQIYVRY</sequence>
<proteinExistence type="predicted"/>